<dbReference type="Pfam" id="PF07648">
    <property type="entry name" value="Kazal_2"/>
    <property type="match status" value="1"/>
</dbReference>
<evidence type="ECO:0000313" key="1">
    <source>
        <dbReference type="EMBL" id="CAB4041256.1"/>
    </source>
</evidence>
<dbReference type="SUPFAM" id="SSF100895">
    <property type="entry name" value="Kazal-type serine protease inhibitors"/>
    <property type="match status" value="1"/>
</dbReference>
<dbReference type="Proteomes" id="UP001152795">
    <property type="component" value="Unassembled WGS sequence"/>
</dbReference>
<gene>
    <name evidence="1" type="ORF">PACLA_8A088355</name>
</gene>
<dbReference type="EMBL" id="CACRXK020028034">
    <property type="protein sequence ID" value="CAB4041256.1"/>
    <property type="molecule type" value="Genomic_DNA"/>
</dbReference>
<dbReference type="InterPro" id="IPR002350">
    <property type="entry name" value="Kazal_dom"/>
</dbReference>
<evidence type="ECO:0000313" key="2">
    <source>
        <dbReference type="Proteomes" id="UP001152795"/>
    </source>
</evidence>
<dbReference type="OrthoDB" id="88467at2759"/>
<feature type="non-terminal residue" evidence="1">
    <location>
        <position position="1"/>
    </location>
</feature>
<proteinExistence type="predicted"/>
<dbReference type="InterPro" id="IPR036058">
    <property type="entry name" value="Kazal_dom_sf"/>
</dbReference>
<organism evidence="1 2">
    <name type="scientific">Paramuricea clavata</name>
    <name type="common">Red gorgonian</name>
    <name type="synonym">Violescent sea-whip</name>
    <dbReference type="NCBI Taxonomy" id="317549"/>
    <lineage>
        <taxon>Eukaryota</taxon>
        <taxon>Metazoa</taxon>
        <taxon>Cnidaria</taxon>
        <taxon>Anthozoa</taxon>
        <taxon>Octocorallia</taxon>
        <taxon>Malacalcyonacea</taxon>
        <taxon>Plexauridae</taxon>
        <taxon>Paramuricea</taxon>
    </lineage>
</organism>
<dbReference type="AlphaFoldDB" id="A0A6S7K6Q1"/>
<sequence>DRLLCNIRCYSRFPTICASDGKTYHGFCELTRARCRSKTNIKFVKYGKCPTCQVKEPIRCAVPACFFPSCPAYPKATCVSFCACKSEYYYRRRRVNCSPTTRTNPCNLKFCGKDGICKVVKGKAVCVSKGIQSKVIRNLNDFGLFCRTTEKACFQELA</sequence>
<comment type="caution">
    <text evidence="1">The sequence shown here is derived from an EMBL/GenBank/DDBJ whole genome shotgun (WGS) entry which is preliminary data.</text>
</comment>
<name>A0A6S7K6Q1_PARCT</name>
<keyword evidence="2" id="KW-1185">Reference proteome</keyword>
<protein>
    <submittedName>
        <fullName evidence="1">PREDICTED: agrin-like</fullName>
    </submittedName>
</protein>
<dbReference type="Gene3D" id="3.30.60.30">
    <property type="match status" value="1"/>
</dbReference>
<dbReference type="SMART" id="SM00280">
    <property type="entry name" value="KAZAL"/>
    <property type="match status" value="1"/>
</dbReference>
<dbReference type="CDD" id="cd00104">
    <property type="entry name" value="KAZAL_FS"/>
    <property type="match status" value="1"/>
</dbReference>
<dbReference type="PROSITE" id="PS51465">
    <property type="entry name" value="KAZAL_2"/>
    <property type="match status" value="1"/>
</dbReference>
<accession>A0A6S7K6Q1</accession>
<reference evidence="1" key="1">
    <citation type="submission" date="2020-04" db="EMBL/GenBank/DDBJ databases">
        <authorList>
            <person name="Alioto T."/>
            <person name="Alioto T."/>
            <person name="Gomez Garrido J."/>
        </authorList>
    </citation>
    <scope>NUCLEOTIDE SEQUENCE</scope>
    <source>
        <strain evidence="1">A484AB</strain>
    </source>
</reference>